<dbReference type="GO" id="GO:0005794">
    <property type="term" value="C:Golgi apparatus"/>
    <property type="evidence" value="ECO:0007669"/>
    <property type="project" value="TreeGrafter"/>
</dbReference>
<dbReference type="Proteomes" id="UP000193642">
    <property type="component" value="Unassembled WGS sequence"/>
</dbReference>
<keyword evidence="1" id="KW-1133">Transmembrane helix</keyword>
<sequence>MELYAINFYNIGLFIYSITQIVQIKKDQELLVQNVPEVENADTGAFLAAQIMLPCVIGTFIPVFAFLTRKLVKDFGWRQYRITGGSIKLQKVFFAYDILLLLIKFSIFFLTGFTVIDLVLTEVTSQGKLLIPIIGSVAAFGVALSGFYGVRYEIKWLTVIYQVGTLAAVAYVGNRLYEAYNRGSEDISNISRIEVPFIMYSCASFLLLFGSFAYGIVCMMNFGTGLKEVLDQEKKKKLGEFQPPEIDLDA</sequence>
<gene>
    <name evidence="3" type="ORF">BCR33DRAFT_718512</name>
    <name evidence="2" type="ORF">BCR33DRAFT_721746</name>
</gene>
<accession>A0A1Y2C5S8</accession>
<dbReference type="EMBL" id="MCGO01000053">
    <property type="protein sequence ID" value="ORY36807.1"/>
    <property type="molecule type" value="Genomic_DNA"/>
</dbReference>
<dbReference type="EMBL" id="MCGO01000029">
    <property type="protein sequence ID" value="ORY42389.1"/>
    <property type="molecule type" value="Genomic_DNA"/>
</dbReference>
<evidence type="ECO:0000313" key="4">
    <source>
        <dbReference type="Proteomes" id="UP000193642"/>
    </source>
</evidence>
<evidence type="ECO:0000313" key="3">
    <source>
        <dbReference type="EMBL" id="ORY42389.1"/>
    </source>
</evidence>
<keyword evidence="4" id="KW-1185">Reference proteome</keyword>
<protein>
    <submittedName>
        <fullName evidence="3">Uncharacterized protein</fullName>
    </submittedName>
</protein>
<organism evidence="3 4">
    <name type="scientific">Rhizoclosmatium globosum</name>
    <dbReference type="NCBI Taxonomy" id="329046"/>
    <lineage>
        <taxon>Eukaryota</taxon>
        <taxon>Fungi</taxon>
        <taxon>Fungi incertae sedis</taxon>
        <taxon>Chytridiomycota</taxon>
        <taxon>Chytridiomycota incertae sedis</taxon>
        <taxon>Chytridiomycetes</taxon>
        <taxon>Chytridiales</taxon>
        <taxon>Chytriomycetaceae</taxon>
        <taxon>Rhizoclosmatium</taxon>
    </lineage>
</organism>
<feature type="transmembrane region" description="Helical" evidence="1">
    <location>
        <begin position="44"/>
        <end position="68"/>
    </location>
</feature>
<feature type="transmembrane region" description="Helical" evidence="1">
    <location>
        <begin position="197"/>
        <end position="217"/>
    </location>
</feature>
<feature type="transmembrane region" description="Helical" evidence="1">
    <location>
        <begin position="7"/>
        <end position="24"/>
    </location>
</feature>
<feature type="transmembrane region" description="Helical" evidence="1">
    <location>
        <begin position="89"/>
        <end position="109"/>
    </location>
</feature>
<evidence type="ECO:0000313" key="2">
    <source>
        <dbReference type="EMBL" id="ORY36807.1"/>
    </source>
</evidence>
<name>A0A1Y2C5S8_9FUNG</name>
<dbReference type="PANTHER" id="PTHR34391">
    <property type="entry name" value="UPF0658 GOLGI APPARATUS MEMBRANE PROTEIN C1952.10C-RELATED"/>
    <property type="match status" value="1"/>
</dbReference>
<comment type="caution">
    <text evidence="3">The sequence shown here is derived from an EMBL/GenBank/DDBJ whole genome shotgun (WGS) entry which is preliminary data.</text>
</comment>
<dbReference type="AlphaFoldDB" id="A0A1Y2C5S8"/>
<evidence type="ECO:0000256" key="1">
    <source>
        <dbReference type="SAM" id="Phobius"/>
    </source>
</evidence>
<dbReference type="PANTHER" id="PTHR34391:SF2">
    <property type="entry name" value="TRP C-TERMINAL DOMAIN-CONTAINING PROTEIN"/>
    <property type="match status" value="1"/>
</dbReference>
<dbReference type="InterPro" id="IPR040410">
    <property type="entry name" value="UPF0658_Golgi"/>
</dbReference>
<dbReference type="OrthoDB" id="2448307at2759"/>
<reference evidence="3 4" key="1">
    <citation type="submission" date="2016-07" db="EMBL/GenBank/DDBJ databases">
        <title>Pervasive Adenine N6-methylation of Active Genes in Fungi.</title>
        <authorList>
            <consortium name="DOE Joint Genome Institute"/>
            <person name="Mondo S.J."/>
            <person name="Dannebaum R.O."/>
            <person name="Kuo R.C."/>
            <person name="Labutti K."/>
            <person name="Haridas S."/>
            <person name="Kuo A."/>
            <person name="Salamov A."/>
            <person name="Ahrendt S.R."/>
            <person name="Lipzen A."/>
            <person name="Sullivan W."/>
            <person name="Andreopoulos W.B."/>
            <person name="Clum A."/>
            <person name="Lindquist E."/>
            <person name="Daum C."/>
            <person name="Ramamoorthy G.K."/>
            <person name="Gryganskyi A."/>
            <person name="Culley D."/>
            <person name="Magnuson J.K."/>
            <person name="James T.Y."/>
            <person name="O'Malley M.A."/>
            <person name="Stajich J.E."/>
            <person name="Spatafora J.W."/>
            <person name="Visel A."/>
            <person name="Grigoriev I.V."/>
        </authorList>
    </citation>
    <scope>NUCLEOTIDE SEQUENCE [LARGE SCALE GENOMIC DNA]</scope>
    <source>
        <strain evidence="3 4">JEL800</strain>
    </source>
</reference>
<keyword evidence="1" id="KW-0812">Transmembrane</keyword>
<proteinExistence type="predicted"/>
<feature type="transmembrane region" description="Helical" evidence="1">
    <location>
        <begin position="156"/>
        <end position="177"/>
    </location>
</feature>
<keyword evidence="1" id="KW-0472">Membrane</keyword>
<feature type="transmembrane region" description="Helical" evidence="1">
    <location>
        <begin position="129"/>
        <end position="149"/>
    </location>
</feature>